<name>A0ABP0UC10_9BRYO</name>
<organism evidence="2 3">
    <name type="scientific">Sphagnum troendelagicum</name>
    <dbReference type="NCBI Taxonomy" id="128251"/>
    <lineage>
        <taxon>Eukaryota</taxon>
        <taxon>Viridiplantae</taxon>
        <taxon>Streptophyta</taxon>
        <taxon>Embryophyta</taxon>
        <taxon>Bryophyta</taxon>
        <taxon>Sphagnophytina</taxon>
        <taxon>Sphagnopsida</taxon>
        <taxon>Sphagnales</taxon>
        <taxon>Sphagnaceae</taxon>
        <taxon>Sphagnum</taxon>
    </lineage>
</organism>
<evidence type="ECO:0000313" key="2">
    <source>
        <dbReference type="EMBL" id="CAK9217127.1"/>
    </source>
</evidence>
<dbReference type="InterPro" id="IPR004158">
    <property type="entry name" value="DUF247_pln"/>
</dbReference>
<feature type="region of interest" description="Disordered" evidence="1">
    <location>
        <begin position="222"/>
        <end position="245"/>
    </location>
</feature>
<proteinExistence type="predicted"/>
<accession>A0ABP0UC10</accession>
<evidence type="ECO:0000256" key="1">
    <source>
        <dbReference type="SAM" id="MobiDB-lite"/>
    </source>
</evidence>
<gene>
    <name evidence="2" type="ORF">CSSPTR1EN2_LOCUS13815</name>
</gene>
<sequence>MSSYGLDHPVTIFNRKEVQYLLTLDALTLLLVLTRHVDGSSILVNILATDTQAMDSLSLLKMPSSNMPFIGLSDDLFLLENQVPMALLTKVMNKCSEILNDQKKRSLRKREIPDPFSPKQLLDSSLKAIAKQMCISVFIGPTNDKKKFEASIEAKFLEGELEKCAHNFSCAYRILCTPTTSSVVEQPVSKQPPQTVGRLFTNNCLRCSDSTARMQPNHILSVPQSLDQKPDNPSERSPDERLINICSPSTGKHQDYIFKSATKL</sequence>
<protein>
    <submittedName>
        <fullName evidence="2">Uncharacterized protein</fullName>
    </submittedName>
</protein>
<dbReference type="EMBL" id="OZ019894">
    <property type="protein sequence ID" value="CAK9217127.1"/>
    <property type="molecule type" value="Genomic_DNA"/>
</dbReference>
<evidence type="ECO:0000313" key="3">
    <source>
        <dbReference type="Proteomes" id="UP001497512"/>
    </source>
</evidence>
<keyword evidence="3" id="KW-1185">Reference proteome</keyword>
<dbReference type="Pfam" id="PF03140">
    <property type="entry name" value="DUF247"/>
    <property type="match status" value="1"/>
</dbReference>
<dbReference type="Proteomes" id="UP001497512">
    <property type="component" value="Chromosome 2"/>
</dbReference>
<reference evidence="2" key="1">
    <citation type="submission" date="2024-02" db="EMBL/GenBank/DDBJ databases">
        <authorList>
            <consortium name="ELIXIR-Norway"/>
            <consortium name="Elixir Norway"/>
        </authorList>
    </citation>
    <scope>NUCLEOTIDE SEQUENCE</scope>
</reference>
<feature type="compositionally biased region" description="Basic and acidic residues" evidence="1">
    <location>
        <begin position="228"/>
        <end position="242"/>
    </location>
</feature>